<organism evidence="5 6">
    <name type="scientific">Candidatus Kutchimonas denitrificans</name>
    <dbReference type="NCBI Taxonomy" id="3056748"/>
    <lineage>
        <taxon>Bacteria</taxon>
        <taxon>Pseudomonadati</taxon>
        <taxon>Gemmatimonadota</taxon>
        <taxon>Gemmatimonadia</taxon>
        <taxon>Candidatus Palauibacterales</taxon>
        <taxon>Candidatus Palauibacteraceae</taxon>
        <taxon>Candidatus Kutchimonas</taxon>
    </lineage>
</organism>
<feature type="region of interest" description="Disordered" evidence="2">
    <location>
        <begin position="789"/>
        <end position="835"/>
    </location>
</feature>
<dbReference type="InterPro" id="IPR015943">
    <property type="entry name" value="WD40/YVTN_repeat-like_dom_sf"/>
</dbReference>
<dbReference type="Gene3D" id="2.130.10.10">
    <property type="entry name" value="YVTN repeat-like/Quinoprotein amine dehydrogenase"/>
    <property type="match status" value="4"/>
</dbReference>
<dbReference type="PANTHER" id="PTHR43739:SF5">
    <property type="entry name" value="EXO-ALPHA-SIALIDASE"/>
    <property type="match status" value="1"/>
</dbReference>
<dbReference type="CDD" id="cd15482">
    <property type="entry name" value="Sialidase_non-viral"/>
    <property type="match status" value="1"/>
</dbReference>
<evidence type="ECO:0000256" key="1">
    <source>
        <dbReference type="ARBA" id="ARBA00022737"/>
    </source>
</evidence>
<dbReference type="AlphaFoldDB" id="A0AAE4Z946"/>
<feature type="signal peptide" evidence="3">
    <location>
        <begin position="1"/>
        <end position="24"/>
    </location>
</feature>
<evidence type="ECO:0000256" key="2">
    <source>
        <dbReference type="SAM" id="MobiDB-lite"/>
    </source>
</evidence>
<reference evidence="5 6" key="1">
    <citation type="submission" date="2020-01" db="EMBL/GenBank/DDBJ databases">
        <title>Genomes assembled from Gulf of Kutch pelagic sediment metagenomes.</title>
        <authorList>
            <person name="Chandrashekar M."/>
            <person name="Mahajan M.S."/>
            <person name="Dave K.J."/>
            <person name="Vatsa P."/>
            <person name="Nathani N.M."/>
        </authorList>
    </citation>
    <scope>NUCLEOTIDE SEQUENCE [LARGE SCALE GENOMIC DNA]</scope>
    <source>
        <strain evidence="5">KS3-K002</strain>
    </source>
</reference>
<dbReference type="InterPro" id="IPR052025">
    <property type="entry name" value="Xyloglucanase_GH74"/>
</dbReference>
<proteinExistence type="predicted"/>
<feature type="compositionally biased region" description="Acidic residues" evidence="2">
    <location>
        <begin position="973"/>
        <end position="984"/>
    </location>
</feature>
<keyword evidence="1" id="KW-0677">Repeat</keyword>
<feature type="compositionally biased region" description="Basic and acidic residues" evidence="2">
    <location>
        <begin position="789"/>
        <end position="812"/>
    </location>
</feature>
<dbReference type="GO" id="GO:0010411">
    <property type="term" value="P:xyloglucan metabolic process"/>
    <property type="evidence" value="ECO:0007669"/>
    <property type="project" value="TreeGrafter"/>
</dbReference>
<protein>
    <recommendedName>
        <fullName evidence="4">Sortilin N-terminal domain-containing protein</fullName>
    </recommendedName>
</protein>
<dbReference type="PANTHER" id="PTHR43739">
    <property type="entry name" value="XYLOGLUCANASE (EUROFUNG)"/>
    <property type="match status" value="1"/>
</dbReference>
<dbReference type="Proteomes" id="UP000702544">
    <property type="component" value="Unassembled WGS sequence"/>
</dbReference>
<evidence type="ECO:0000259" key="4">
    <source>
        <dbReference type="Pfam" id="PF15902"/>
    </source>
</evidence>
<feature type="region of interest" description="Disordered" evidence="2">
    <location>
        <begin position="968"/>
        <end position="1002"/>
    </location>
</feature>
<sequence>MLRRLASTSLPALFVTALATPVQAQIDPELLAGMSARSIGPAGMSGRIAVVTAVETNPDIIYVGAATGGVWKSTNGGLNFEPLFDDQPVAAIGAIAINQSSPDIVWVGTGEGNTRNSVSVGNGVYRSLDGGRSWTHLGLEGAERIHRILLHPDDPDVAYVAAMGALWGENPERGVYKTVDGGATWQKVLYVDERTGVADLVMDPRNPNKLFAAMWEYRRWPWFFRSGGPGSGLYLTVDGGRNWKELTPEDGLPEGDLGRMGLGIAASDPDIVYAYVEAEDHNAIYRSNDGGFSWRKTDSEGPVGNRPFYYADIRVDPQDPNRVYSLWSRLSVSIDGGESFEMLGSFRDAPHPDHHAMWINPNDPTHIIEGNDGGVYMSRDRGETWRFVSNLPLAQYYHINVDMDQPYHVLGGMQDNGSWRGPAYVLENGGIRNHHWEEVGFGDGFAVLAVPEDPTVGYSMSQEGNLMRWDVKTGERKSIRPVHPEGVELRFNWNAAIAIDPFDPNTVYYGSQFVHRSTDRGDSWEIISPDLTTDNPEWQRQGESGGLTLDVTGAENFTTIITIAPSPLERGVIWVGTDDGRVHVTRDGGGRWTSLEDRIRDVPENTWVPHIEPSRFDPAEAFVVFDNHRRSDWTPYVYVTGDYGRSWRSLATDDLRGYALAVEQDPVKRDLLFLGTEFGLWFTLDGGRQWHKWTHGFPTVAARALVIHPREHDLVVGTHGRAAYIIDDIRPLRSVEPQLLAAPLHLFEIPDAIQYNIGQTGASRFPGSGEFRGENREYGAVITFSLSDEKLPHPNEEIERQRKAAERQHQAEAAEEEEAEEEASGPTARGRDRGPQVEVEISDADGEVVNSFERPVKLGVNRIAWNLRHDGFERPQAGREEGGGGFFFGGGFGPAVVPGIYTVTLKYGEHEASGTVNVLQDPRFNLTLAQRQAKLDALMHAGAVQEVLAEAVSRLRDTRDEIDKVLGMVSEPPETEATDGEEGQTEVAEAPSARGQAVRAGGANRELMREARNLKRKLTELEERLWEPPSQGKSEITADTTIYSRVRSAYFSMSSSWDEPTEAQTWLLEHAETRLQEALDEINRTFAEDVAAFRESVMAAGLTFLEAEDPLELPVR</sequence>
<evidence type="ECO:0000313" key="5">
    <source>
        <dbReference type="EMBL" id="NIR76085.1"/>
    </source>
</evidence>
<dbReference type="InterPro" id="IPR036278">
    <property type="entry name" value="Sialidase_sf"/>
</dbReference>
<comment type="caution">
    <text evidence="5">The sequence shown here is derived from an EMBL/GenBank/DDBJ whole genome shotgun (WGS) entry which is preliminary data.</text>
</comment>
<accession>A0AAE4Z946</accession>
<name>A0AAE4Z946_9BACT</name>
<dbReference type="SUPFAM" id="SSF50939">
    <property type="entry name" value="Sialidases"/>
    <property type="match status" value="1"/>
</dbReference>
<dbReference type="EMBL" id="JAACAK010000113">
    <property type="protein sequence ID" value="NIR76085.1"/>
    <property type="molecule type" value="Genomic_DNA"/>
</dbReference>
<feature type="compositionally biased region" description="Acidic residues" evidence="2">
    <location>
        <begin position="813"/>
        <end position="823"/>
    </location>
</feature>
<feature type="domain" description="Sortilin N-terminal" evidence="4">
    <location>
        <begin position="124"/>
        <end position="247"/>
    </location>
</feature>
<feature type="chain" id="PRO_5042051292" description="Sortilin N-terminal domain-containing protein" evidence="3">
    <location>
        <begin position="25"/>
        <end position="1116"/>
    </location>
</feature>
<dbReference type="Pfam" id="PF15902">
    <property type="entry name" value="Sortilin-Vps10"/>
    <property type="match status" value="1"/>
</dbReference>
<gene>
    <name evidence="5" type="ORF">GWO12_13400</name>
</gene>
<keyword evidence="3" id="KW-0732">Signal</keyword>
<dbReference type="SUPFAM" id="SSF110296">
    <property type="entry name" value="Oligoxyloglucan reducing end-specific cellobiohydrolase"/>
    <property type="match status" value="1"/>
</dbReference>
<evidence type="ECO:0000256" key="3">
    <source>
        <dbReference type="SAM" id="SignalP"/>
    </source>
</evidence>
<dbReference type="InterPro" id="IPR031778">
    <property type="entry name" value="Sortilin_N"/>
</dbReference>
<evidence type="ECO:0000313" key="6">
    <source>
        <dbReference type="Proteomes" id="UP000702544"/>
    </source>
</evidence>